<evidence type="ECO:0000313" key="3">
    <source>
        <dbReference type="Proteomes" id="UP000314980"/>
    </source>
</evidence>
<evidence type="ECO:0000256" key="1">
    <source>
        <dbReference type="SAM" id="SignalP"/>
    </source>
</evidence>
<sequence length="164" mass="19373">MELQTWISGLLVLASMFPPAEALALYDPQLCYVLDGFLGLYWPHHHRHVHQREVLQIQREGGGRRPLQRESLRQHNKHKHTQFLFSRRLHDESSVCFIFTLYSLSISRCKKLWFVVLCSGAAGSGPWRLRSADERRRERRKSEFISASSVYYRLSTLQRFIKFI</sequence>
<dbReference type="STRING" id="8187.ENSLCAP00010054252"/>
<dbReference type="AlphaFoldDB" id="A0A4W6FTT4"/>
<dbReference type="Ensembl" id="ENSLCAT00010055662.1">
    <property type="protein sequence ID" value="ENSLCAP00010054252.1"/>
    <property type="gene ID" value="ENSLCAG00010025276.1"/>
</dbReference>
<evidence type="ECO:0000313" key="2">
    <source>
        <dbReference type="Ensembl" id="ENSLCAP00010054252.1"/>
    </source>
</evidence>
<reference evidence="2" key="3">
    <citation type="submission" date="2025-09" db="UniProtKB">
        <authorList>
            <consortium name="Ensembl"/>
        </authorList>
    </citation>
    <scope>IDENTIFICATION</scope>
</reference>
<keyword evidence="1" id="KW-0732">Signal</keyword>
<feature type="chain" id="PRO_5021222256" description="Secreted protein" evidence="1">
    <location>
        <begin position="23"/>
        <end position="164"/>
    </location>
</feature>
<reference evidence="3" key="1">
    <citation type="submission" date="2015-09" db="EMBL/GenBank/DDBJ databases">
        <authorList>
            <person name="Sai Rama Sridatta P."/>
        </authorList>
    </citation>
    <scope>NUCLEOTIDE SEQUENCE [LARGE SCALE GENOMIC DNA]</scope>
</reference>
<feature type="signal peptide" evidence="1">
    <location>
        <begin position="1"/>
        <end position="22"/>
    </location>
</feature>
<name>A0A4W6FTT4_LATCA</name>
<accession>A0A4W6FTT4</accession>
<dbReference type="Proteomes" id="UP000314980">
    <property type="component" value="Unassembled WGS sequence"/>
</dbReference>
<keyword evidence="3" id="KW-1185">Reference proteome</keyword>
<evidence type="ECO:0008006" key="4">
    <source>
        <dbReference type="Google" id="ProtNLM"/>
    </source>
</evidence>
<reference evidence="2" key="2">
    <citation type="submission" date="2025-08" db="UniProtKB">
        <authorList>
            <consortium name="Ensembl"/>
        </authorList>
    </citation>
    <scope>IDENTIFICATION</scope>
</reference>
<protein>
    <recommendedName>
        <fullName evidence="4">Secreted protein</fullName>
    </recommendedName>
</protein>
<dbReference type="InParanoid" id="A0A4W6FTT4"/>
<proteinExistence type="predicted"/>
<organism evidence="2 3">
    <name type="scientific">Lates calcarifer</name>
    <name type="common">Barramundi</name>
    <name type="synonym">Holocentrus calcarifer</name>
    <dbReference type="NCBI Taxonomy" id="8187"/>
    <lineage>
        <taxon>Eukaryota</taxon>
        <taxon>Metazoa</taxon>
        <taxon>Chordata</taxon>
        <taxon>Craniata</taxon>
        <taxon>Vertebrata</taxon>
        <taxon>Euteleostomi</taxon>
        <taxon>Actinopterygii</taxon>
        <taxon>Neopterygii</taxon>
        <taxon>Teleostei</taxon>
        <taxon>Neoteleostei</taxon>
        <taxon>Acanthomorphata</taxon>
        <taxon>Carangaria</taxon>
        <taxon>Carangaria incertae sedis</taxon>
        <taxon>Centropomidae</taxon>
        <taxon>Lates</taxon>
    </lineage>
</organism>